<keyword evidence="2" id="KW-1185">Reference proteome</keyword>
<proteinExistence type="predicted"/>
<organism evidence="1 2">
    <name type="scientific">Romeriopsis navalis LEGE 11480</name>
    <dbReference type="NCBI Taxonomy" id="2777977"/>
    <lineage>
        <taxon>Bacteria</taxon>
        <taxon>Bacillati</taxon>
        <taxon>Cyanobacteriota</taxon>
        <taxon>Cyanophyceae</taxon>
        <taxon>Leptolyngbyales</taxon>
        <taxon>Leptolyngbyaceae</taxon>
        <taxon>Romeriopsis</taxon>
        <taxon>Romeriopsis navalis</taxon>
    </lineage>
</organism>
<gene>
    <name evidence="1" type="ORF">IQ266_15935</name>
</gene>
<dbReference type="RefSeq" id="WP_264326054.1">
    <property type="nucleotide sequence ID" value="NZ_JADEXQ010000056.1"/>
</dbReference>
<accession>A0A928VRG6</accession>
<evidence type="ECO:0000313" key="2">
    <source>
        <dbReference type="Proteomes" id="UP000625316"/>
    </source>
</evidence>
<reference evidence="1" key="1">
    <citation type="submission" date="2020-10" db="EMBL/GenBank/DDBJ databases">
        <authorList>
            <person name="Castelo-Branco R."/>
            <person name="Eusebio N."/>
            <person name="Adriana R."/>
            <person name="Vieira A."/>
            <person name="Brugerolle De Fraissinette N."/>
            <person name="Rezende De Castro R."/>
            <person name="Schneider M.P."/>
            <person name="Vasconcelos V."/>
            <person name="Leao P.N."/>
        </authorList>
    </citation>
    <scope>NUCLEOTIDE SEQUENCE</scope>
    <source>
        <strain evidence="1">LEGE 11480</strain>
    </source>
</reference>
<dbReference type="AlphaFoldDB" id="A0A928VRG6"/>
<evidence type="ECO:0000313" key="1">
    <source>
        <dbReference type="EMBL" id="MBE9031225.1"/>
    </source>
</evidence>
<dbReference type="Proteomes" id="UP000625316">
    <property type="component" value="Unassembled WGS sequence"/>
</dbReference>
<dbReference type="EMBL" id="JADEXQ010000056">
    <property type="protein sequence ID" value="MBE9031225.1"/>
    <property type="molecule type" value="Genomic_DNA"/>
</dbReference>
<protein>
    <submittedName>
        <fullName evidence="1">Uncharacterized protein</fullName>
    </submittedName>
</protein>
<comment type="caution">
    <text evidence="1">The sequence shown here is derived from an EMBL/GenBank/DDBJ whole genome shotgun (WGS) entry which is preliminary data.</text>
</comment>
<name>A0A928VRG6_9CYAN</name>
<sequence length="72" mass="7853">MDYAGATSQTTYETCPYPDFGVLPDKVKAISPDALVSTEIVMPTQISELQSFEVTIEADTTKLAPGDRACHW</sequence>